<dbReference type="Gene3D" id="1.10.8.430">
    <property type="entry name" value="Helical domain of apoptotic protease-activating factors"/>
    <property type="match status" value="1"/>
</dbReference>
<dbReference type="AlphaFoldDB" id="A0A2G2YAL8"/>
<dbReference type="Gene3D" id="3.80.10.10">
    <property type="entry name" value="Ribonuclease Inhibitor"/>
    <property type="match status" value="3"/>
</dbReference>
<dbReference type="Gene3D" id="3.40.50.300">
    <property type="entry name" value="P-loop containing nucleotide triphosphate hydrolases"/>
    <property type="match status" value="1"/>
</dbReference>
<reference evidence="10 11" key="1">
    <citation type="journal article" date="2014" name="Nat. Genet.">
        <title>Genome sequence of the hot pepper provides insights into the evolution of pungency in Capsicum species.</title>
        <authorList>
            <person name="Kim S."/>
            <person name="Park M."/>
            <person name="Yeom S.I."/>
            <person name="Kim Y.M."/>
            <person name="Lee J.M."/>
            <person name="Lee H.A."/>
            <person name="Seo E."/>
            <person name="Choi J."/>
            <person name="Cheong K."/>
            <person name="Kim K.T."/>
            <person name="Jung K."/>
            <person name="Lee G.W."/>
            <person name="Oh S.K."/>
            <person name="Bae C."/>
            <person name="Kim S.B."/>
            <person name="Lee H.Y."/>
            <person name="Kim S.Y."/>
            <person name="Kim M.S."/>
            <person name="Kang B.C."/>
            <person name="Jo Y.D."/>
            <person name="Yang H.B."/>
            <person name="Jeong H.J."/>
            <person name="Kang W.H."/>
            <person name="Kwon J.K."/>
            <person name="Shin C."/>
            <person name="Lim J.Y."/>
            <person name="Park J.H."/>
            <person name="Huh J.H."/>
            <person name="Kim J.S."/>
            <person name="Kim B.D."/>
            <person name="Cohen O."/>
            <person name="Paran I."/>
            <person name="Suh M.C."/>
            <person name="Lee S.B."/>
            <person name="Kim Y.K."/>
            <person name="Shin Y."/>
            <person name="Noh S.J."/>
            <person name="Park J."/>
            <person name="Seo Y.S."/>
            <person name="Kwon S.Y."/>
            <person name="Kim H.A."/>
            <person name="Park J.M."/>
            <person name="Kim H.J."/>
            <person name="Choi S.B."/>
            <person name="Bosland P.W."/>
            <person name="Reeves G."/>
            <person name="Jo S.H."/>
            <person name="Lee B.W."/>
            <person name="Cho H.T."/>
            <person name="Choi H.S."/>
            <person name="Lee M.S."/>
            <person name="Yu Y."/>
            <person name="Do Choi Y."/>
            <person name="Park B.S."/>
            <person name="van Deynze A."/>
            <person name="Ashrafi H."/>
            <person name="Hill T."/>
            <person name="Kim W.T."/>
            <person name="Pai H.S."/>
            <person name="Ahn H.K."/>
            <person name="Yeam I."/>
            <person name="Giovannoni J.J."/>
            <person name="Rose J.K."/>
            <person name="Sorensen I."/>
            <person name="Lee S.J."/>
            <person name="Kim R.W."/>
            <person name="Choi I.Y."/>
            <person name="Choi B.S."/>
            <person name="Lim J.S."/>
            <person name="Lee Y.H."/>
            <person name="Choi D."/>
        </authorList>
    </citation>
    <scope>NUCLEOTIDE SEQUENCE [LARGE SCALE GENOMIC DNA]</scope>
    <source>
        <strain evidence="11">cv. CM334</strain>
    </source>
</reference>
<proteinExistence type="predicted"/>
<dbReference type="EMBL" id="AYRZ02000012">
    <property type="protein sequence ID" value="PHT66601.1"/>
    <property type="molecule type" value="Genomic_DNA"/>
</dbReference>
<dbReference type="PANTHER" id="PTHR11017:SF468">
    <property type="entry name" value="ADP-RIBOSYL CYCLASE_CYCLIC ADP-RIBOSE HYDROLASE"/>
    <property type="match status" value="1"/>
</dbReference>
<dbReference type="InterPro" id="IPR042197">
    <property type="entry name" value="Apaf_helical"/>
</dbReference>
<dbReference type="Pfam" id="PF00931">
    <property type="entry name" value="NB-ARC"/>
    <property type="match status" value="1"/>
</dbReference>
<comment type="caution">
    <text evidence="10">The sequence shown here is derived from an EMBL/GenBank/DDBJ whole genome shotgun (WGS) entry which is preliminary data.</text>
</comment>
<feature type="domain" description="Disease resistance protein Roq1-like winged-helix" evidence="8">
    <location>
        <begin position="212"/>
        <end position="279"/>
    </location>
</feature>
<dbReference type="InterPro" id="IPR058192">
    <property type="entry name" value="WHD_ROQ1-like"/>
</dbReference>
<dbReference type="Pfam" id="PF23282">
    <property type="entry name" value="WHD_ROQ1"/>
    <property type="match status" value="1"/>
</dbReference>
<dbReference type="Pfam" id="PF23598">
    <property type="entry name" value="LRR_14"/>
    <property type="match status" value="1"/>
</dbReference>
<accession>A0A2G2YAL8</accession>
<evidence type="ECO:0000259" key="8">
    <source>
        <dbReference type="Pfam" id="PF23282"/>
    </source>
</evidence>
<dbReference type="GO" id="GO:0016020">
    <property type="term" value="C:membrane"/>
    <property type="evidence" value="ECO:0007669"/>
    <property type="project" value="UniProtKB-SubCell"/>
</dbReference>
<dbReference type="GO" id="GO:0043531">
    <property type="term" value="F:ADP binding"/>
    <property type="evidence" value="ECO:0007669"/>
    <property type="project" value="InterPro"/>
</dbReference>
<dbReference type="InterPro" id="IPR044974">
    <property type="entry name" value="Disease_R_plants"/>
</dbReference>
<name>A0A2G2YAL8_CAPAN</name>
<dbReference type="SUPFAM" id="SSF52047">
    <property type="entry name" value="RNI-like"/>
    <property type="match status" value="1"/>
</dbReference>
<dbReference type="SUPFAM" id="SSF52540">
    <property type="entry name" value="P-loop containing nucleoside triphosphate hydrolases"/>
    <property type="match status" value="1"/>
</dbReference>
<protein>
    <submittedName>
        <fullName evidence="10">Uncharacterized protein</fullName>
    </submittedName>
</protein>
<dbReference type="InterPro" id="IPR055414">
    <property type="entry name" value="LRR_R13L4/SHOC2-like"/>
</dbReference>
<comment type="subcellular location">
    <subcellularLocation>
        <location evidence="1">Membrane</location>
        <topology evidence="1">Peripheral membrane protein</topology>
    </subcellularLocation>
</comment>
<dbReference type="InterPro" id="IPR027417">
    <property type="entry name" value="P-loop_NTPase"/>
</dbReference>
<dbReference type="Proteomes" id="UP000222542">
    <property type="component" value="Unassembled WGS sequence"/>
</dbReference>
<dbReference type="PRINTS" id="PR00364">
    <property type="entry name" value="DISEASERSIST"/>
</dbReference>
<evidence type="ECO:0000256" key="6">
    <source>
        <dbReference type="ARBA" id="ARBA00023136"/>
    </source>
</evidence>
<sequence>MSGIGKTEIASVIYERYRHQFEAYCFLDDVGEMYRKKGLTWLQKSLICKLLGKKMIVTSERDGAIILKNALRWKKVLLILDNVDHLSQLELIFGGTEWFSRGSRILITTRDKHMIITHVKEDKVYEVLLLSETEALELFCMHAFKRKFPERDFEELSSVVVTYADGLSLALKVLGSSLYGRNKEQCRHIIDRLKKIPHDLGKLKIGLDGLNKDEMRTFLDIACLCNHESRYYVELILRSCGIHLIGISYLVEKSLLCIRDYSFEMQSLICQMGLNVLREEYANDRIWLIYEVHDLFAGKLKAEKVESLRIPKGYRFEDDHVNHNKVFKRMQSLQVLIFTHRTICPESTITSLPSNLQWVEWPNYASCSLPEGFEPSHFVGLCLLGSRLVELWPIPKKLSNLKHLDLSESLGLTKTPNFGDMPNLETLILWKCENLEEVHPSLGHCRMLTYLSLRGCVKLEKLPKFVCMESLEILHLEKCTHLKRFPKICEDMRRLSMLDVGSPWIRNLSPALSGLSYLKLKGCEVLESIPEAFRNLERLHISGCNKLATLPNSLFESQQWIFLYIRKCSGLVELPVSLGIQKNLAVLCIAEYTFPEINRDVHCLKSFTLESTGIRELPSSIGNLRGLEFLSLKGCEDLVYLPNSLRNLTNLQWLILRGCKKFPENIDDMQQLETLEARETAIPQPAPPPSIAKLGKLKELMLSHEQFQHSSSFVLHQVSSDLCNLNILGGLPEDLGSLQSLVRLDVSGSYISCLPKSINKLSRLNHLNVQFCQNLNELPRELPSNLTELFADYHLALKSIDDLLNKCLKPRML</sequence>
<evidence type="ECO:0000259" key="9">
    <source>
        <dbReference type="Pfam" id="PF23598"/>
    </source>
</evidence>
<evidence type="ECO:0000313" key="10">
    <source>
        <dbReference type="EMBL" id="PHT66601.1"/>
    </source>
</evidence>
<reference evidence="10 11" key="2">
    <citation type="journal article" date="2017" name="Genome Biol.">
        <title>New reference genome sequences of hot pepper reveal the massive evolution of plant disease-resistance genes by retroduplication.</title>
        <authorList>
            <person name="Kim S."/>
            <person name="Park J."/>
            <person name="Yeom S.I."/>
            <person name="Kim Y.M."/>
            <person name="Seo E."/>
            <person name="Kim K.T."/>
            <person name="Kim M.S."/>
            <person name="Lee J.M."/>
            <person name="Cheong K."/>
            <person name="Shin H.S."/>
            <person name="Kim S.B."/>
            <person name="Han K."/>
            <person name="Lee J."/>
            <person name="Park M."/>
            <person name="Lee H.A."/>
            <person name="Lee H.Y."/>
            <person name="Lee Y."/>
            <person name="Oh S."/>
            <person name="Lee J.H."/>
            <person name="Choi E."/>
            <person name="Choi E."/>
            <person name="Lee S.E."/>
            <person name="Jeon J."/>
            <person name="Kim H."/>
            <person name="Choi G."/>
            <person name="Song H."/>
            <person name="Lee J."/>
            <person name="Lee S.C."/>
            <person name="Kwon J.K."/>
            <person name="Lee H.Y."/>
            <person name="Koo N."/>
            <person name="Hong Y."/>
            <person name="Kim R.W."/>
            <person name="Kang W.H."/>
            <person name="Huh J.H."/>
            <person name="Kang B.C."/>
            <person name="Yang T.J."/>
            <person name="Lee Y.H."/>
            <person name="Bennetzen J.L."/>
            <person name="Choi D."/>
        </authorList>
    </citation>
    <scope>NUCLEOTIDE SEQUENCE [LARGE SCALE GENOMIC DNA]</scope>
    <source>
        <strain evidence="11">cv. CM334</strain>
    </source>
</reference>
<keyword evidence="2" id="KW-0433">Leucine-rich repeat</keyword>
<dbReference type="OMA" id="FTHRTIC"/>
<evidence type="ECO:0000313" key="11">
    <source>
        <dbReference type="Proteomes" id="UP000222542"/>
    </source>
</evidence>
<evidence type="ECO:0000256" key="1">
    <source>
        <dbReference type="ARBA" id="ARBA00004170"/>
    </source>
</evidence>
<gene>
    <name evidence="10" type="ORF">T459_31026</name>
</gene>
<dbReference type="SUPFAM" id="SSF52058">
    <property type="entry name" value="L domain-like"/>
    <property type="match status" value="1"/>
</dbReference>
<feature type="domain" description="NB-ARC" evidence="7">
    <location>
        <begin position="1"/>
        <end position="147"/>
    </location>
</feature>
<dbReference type="GO" id="GO:0006952">
    <property type="term" value="P:defense response"/>
    <property type="evidence" value="ECO:0007669"/>
    <property type="project" value="UniProtKB-KW"/>
</dbReference>
<evidence type="ECO:0000256" key="3">
    <source>
        <dbReference type="ARBA" id="ARBA00022737"/>
    </source>
</evidence>
<keyword evidence="4" id="KW-0611">Plant defense</keyword>
<keyword evidence="3" id="KW-0677">Repeat</keyword>
<dbReference type="InterPro" id="IPR002182">
    <property type="entry name" value="NB-ARC"/>
</dbReference>
<organism evidence="10 11">
    <name type="scientific">Capsicum annuum</name>
    <name type="common">Capsicum pepper</name>
    <dbReference type="NCBI Taxonomy" id="4072"/>
    <lineage>
        <taxon>Eukaryota</taxon>
        <taxon>Viridiplantae</taxon>
        <taxon>Streptophyta</taxon>
        <taxon>Embryophyta</taxon>
        <taxon>Tracheophyta</taxon>
        <taxon>Spermatophyta</taxon>
        <taxon>Magnoliopsida</taxon>
        <taxon>eudicotyledons</taxon>
        <taxon>Gunneridae</taxon>
        <taxon>Pentapetalae</taxon>
        <taxon>asterids</taxon>
        <taxon>lamiids</taxon>
        <taxon>Solanales</taxon>
        <taxon>Solanaceae</taxon>
        <taxon>Solanoideae</taxon>
        <taxon>Capsiceae</taxon>
        <taxon>Capsicum</taxon>
    </lineage>
</organism>
<keyword evidence="5" id="KW-0175">Coiled coil</keyword>
<evidence type="ECO:0000259" key="7">
    <source>
        <dbReference type="Pfam" id="PF00931"/>
    </source>
</evidence>
<keyword evidence="11" id="KW-1185">Reference proteome</keyword>
<evidence type="ECO:0000256" key="5">
    <source>
        <dbReference type="ARBA" id="ARBA00023054"/>
    </source>
</evidence>
<evidence type="ECO:0000256" key="2">
    <source>
        <dbReference type="ARBA" id="ARBA00022614"/>
    </source>
</evidence>
<keyword evidence="6" id="KW-0472">Membrane</keyword>
<feature type="domain" description="Disease resistance R13L4/SHOC-2-like LRR" evidence="9">
    <location>
        <begin position="602"/>
        <end position="726"/>
    </location>
</feature>
<dbReference type="GO" id="GO:0005524">
    <property type="term" value="F:ATP binding"/>
    <property type="evidence" value="ECO:0007669"/>
    <property type="project" value="UniProtKB-KW"/>
</dbReference>
<dbReference type="Gramene" id="PHT66601">
    <property type="protein sequence ID" value="PHT66601"/>
    <property type="gene ID" value="T459_31026"/>
</dbReference>
<evidence type="ECO:0000256" key="4">
    <source>
        <dbReference type="ARBA" id="ARBA00022821"/>
    </source>
</evidence>
<dbReference type="GO" id="GO:0051707">
    <property type="term" value="P:response to other organism"/>
    <property type="evidence" value="ECO:0007669"/>
    <property type="project" value="UniProtKB-ARBA"/>
</dbReference>
<dbReference type="PANTHER" id="PTHR11017">
    <property type="entry name" value="LEUCINE-RICH REPEAT-CONTAINING PROTEIN"/>
    <property type="match status" value="1"/>
</dbReference>
<dbReference type="InterPro" id="IPR032675">
    <property type="entry name" value="LRR_dom_sf"/>
</dbReference>